<dbReference type="GeneID" id="54291197"/>
<evidence type="ECO:0000256" key="4">
    <source>
        <dbReference type="ARBA" id="ARBA00022964"/>
    </source>
</evidence>
<gene>
    <name evidence="10" type="ORF">BU24DRAFT_491500</name>
</gene>
<dbReference type="EMBL" id="ML978069">
    <property type="protein sequence ID" value="KAF2015224.1"/>
    <property type="molecule type" value="Genomic_DNA"/>
</dbReference>
<evidence type="ECO:0000256" key="8">
    <source>
        <dbReference type="SAM" id="MobiDB-lite"/>
    </source>
</evidence>
<comment type="similarity">
    <text evidence="2">Belongs to the TfdA dioxygenase family.</text>
</comment>
<dbReference type="GO" id="GO:0046872">
    <property type="term" value="F:metal ion binding"/>
    <property type="evidence" value="ECO:0007669"/>
    <property type="project" value="UniProtKB-KW"/>
</dbReference>
<dbReference type="RefSeq" id="XP_033383563.1">
    <property type="nucleotide sequence ID" value="XM_033533800.1"/>
</dbReference>
<organism evidence="10 11">
    <name type="scientific">Aaosphaeria arxii CBS 175.79</name>
    <dbReference type="NCBI Taxonomy" id="1450172"/>
    <lineage>
        <taxon>Eukaryota</taxon>
        <taxon>Fungi</taxon>
        <taxon>Dikarya</taxon>
        <taxon>Ascomycota</taxon>
        <taxon>Pezizomycotina</taxon>
        <taxon>Dothideomycetes</taxon>
        <taxon>Pleosporomycetidae</taxon>
        <taxon>Pleosporales</taxon>
        <taxon>Pleosporales incertae sedis</taxon>
        <taxon>Aaosphaeria</taxon>
    </lineage>
</organism>
<keyword evidence="6" id="KW-0408">Iron</keyword>
<keyword evidence="3" id="KW-0479">Metal-binding</keyword>
<dbReference type="InterPro" id="IPR042098">
    <property type="entry name" value="TauD-like_sf"/>
</dbReference>
<evidence type="ECO:0000256" key="3">
    <source>
        <dbReference type="ARBA" id="ARBA00022723"/>
    </source>
</evidence>
<keyword evidence="7" id="KW-0175">Coiled coil</keyword>
<dbReference type="InterPro" id="IPR051323">
    <property type="entry name" value="AtsK-like"/>
</dbReference>
<keyword evidence="5" id="KW-0560">Oxidoreductase</keyword>
<evidence type="ECO:0000256" key="7">
    <source>
        <dbReference type="SAM" id="Coils"/>
    </source>
</evidence>
<comment type="cofactor">
    <cofactor evidence="1">
        <name>Fe(2+)</name>
        <dbReference type="ChEBI" id="CHEBI:29033"/>
    </cofactor>
</comment>
<evidence type="ECO:0000256" key="2">
    <source>
        <dbReference type="ARBA" id="ARBA00005896"/>
    </source>
</evidence>
<keyword evidence="4" id="KW-0223">Dioxygenase</keyword>
<dbReference type="GO" id="GO:0016706">
    <property type="term" value="F:2-oxoglutarate-dependent dioxygenase activity"/>
    <property type="evidence" value="ECO:0007669"/>
    <property type="project" value="TreeGrafter"/>
</dbReference>
<evidence type="ECO:0000256" key="6">
    <source>
        <dbReference type="ARBA" id="ARBA00023004"/>
    </source>
</evidence>
<dbReference type="SUPFAM" id="SSF51197">
    <property type="entry name" value="Clavaminate synthase-like"/>
    <property type="match status" value="1"/>
</dbReference>
<evidence type="ECO:0000256" key="5">
    <source>
        <dbReference type="ARBA" id="ARBA00023002"/>
    </source>
</evidence>
<dbReference type="OrthoDB" id="10257314at2759"/>
<protein>
    <submittedName>
        <fullName evidence="10">TauD-domain-containing protein</fullName>
    </submittedName>
</protein>
<name>A0A6A5XSJ6_9PLEO</name>
<feature type="domain" description="TauD/TfdA-like" evidence="9">
    <location>
        <begin position="21"/>
        <end position="250"/>
    </location>
</feature>
<evidence type="ECO:0000313" key="10">
    <source>
        <dbReference type="EMBL" id="KAF2015224.1"/>
    </source>
</evidence>
<feature type="region of interest" description="Disordered" evidence="8">
    <location>
        <begin position="329"/>
        <end position="390"/>
    </location>
</feature>
<feature type="coiled-coil region" evidence="7">
    <location>
        <begin position="285"/>
        <end position="312"/>
    </location>
</feature>
<dbReference type="AlphaFoldDB" id="A0A6A5XSJ6"/>
<dbReference type="InterPro" id="IPR003819">
    <property type="entry name" value="TauD/TfdA-like"/>
</dbReference>
<feature type="compositionally biased region" description="Polar residues" evidence="8">
    <location>
        <begin position="338"/>
        <end position="350"/>
    </location>
</feature>
<sequence length="435" mass="48832">MVTETSSPPTESTLLSNASRQDLTDSIGTLLSDIQLSSLSPEQLDELALLVSERGVVFFRGQNLSDDQQVQLSKHYGNKGNGKADTAVHQFKEIRNVTPGQQSKWHADLSFAKNPPNFSILRIEDTTESICESSWVSQYGLYDALSDHMKTFLDSLHAVHSSKLSNESILETWSTLDIESHHPAVQTNPITGLKALNVTPGSVTGFAELKKKESDNLLEFLDYHIHSTDEEAVRFKWEAGSVAIWDNRSTAYRDISKSKTSSIATFKTLSFGAKPYFDKDSESREQREQRVAREAKEEFERLESIKARFNNTPMRRLIQRQVAGQKEIRYADSGYGGESSSKADSNSPITNEDKSSENRPFADLNPNSESRTLRTQQWANGVAPKEEVPSVTEDLKVQKIVSQIPEVKFNVTPLRRIIQRQISGSSSGLKCRDWR</sequence>
<keyword evidence="11" id="KW-1185">Reference proteome</keyword>
<dbReference type="GO" id="GO:0005737">
    <property type="term" value="C:cytoplasm"/>
    <property type="evidence" value="ECO:0007669"/>
    <property type="project" value="TreeGrafter"/>
</dbReference>
<proteinExistence type="inferred from homology"/>
<dbReference type="PANTHER" id="PTHR30468">
    <property type="entry name" value="ALPHA-KETOGLUTARATE-DEPENDENT SULFONATE DIOXYGENASE"/>
    <property type="match status" value="1"/>
</dbReference>
<evidence type="ECO:0000313" key="11">
    <source>
        <dbReference type="Proteomes" id="UP000799778"/>
    </source>
</evidence>
<feature type="compositionally biased region" description="Polar residues" evidence="8">
    <location>
        <begin position="365"/>
        <end position="379"/>
    </location>
</feature>
<dbReference type="Pfam" id="PF02668">
    <property type="entry name" value="TauD"/>
    <property type="match status" value="1"/>
</dbReference>
<dbReference type="Gene3D" id="3.60.130.10">
    <property type="entry name" value="Clavaminate synthase-like"/>
    <property type="match status" value="1"/>
</dbReference>
<evidence type="ECO:0000256" key="1">
    <source>
        <dbReference type="ARBA" id="ARBA00001954"/>
    </source>
</evidence>
<dbReference type="Proteomes" id="UP000799778">
    <property type="component" value="Unassembled WGS sequence"/>
</dbReference>
<evidence type="ECO:0000259" key="9">
    <source>
        <dbReference type="Pfam" id="PF02668"/>
    </source>
</evidence>
<dbReference type="PANTHER" id="PTHR30468:SF31">
    <property type="entry name" value="ALPHA-KETOGLUTARATE-DEPENDENT SULFONATE DIOXYGENASE-RELATED"/>
    <property type="match status" value="1"/>
</dbReference>
<reference evidence="10" key="1">
    <citation type="journal article" date="2020" name="Stud. Mycol.">
        <title>101 Dothideomycetes genomes: a test case for predicting lifestyles and emergence of pathogens.</title>
        <authorList>
            <person name="Haridas S."/>
            <person name="Albert R."/>
            <person name="Binder M."/>
            <person name="Bloem J."/>
            <person name="Labutti K."/>
            <person name="Salamov A."/>
            <person name="Andreopoulos B."/>
            <person name="Baker S."/>
            <person name="Barry K."/>
            <person name="Bills G."/>
            <person name="Bluhm B."/>
            <person name="Cannon C."/>
            <person name="Castanera R."/>
            <person name="Culley D."/>
            <person name="Daum C."/>
            <person name="Ezra D."/>
            <person name="Gonzalez J."/>
            <person name="Henrissat B."/>
            <person name="Kuo A."/>
            <person name="Liang C."/>
            <person name="Lipzen A."/>
            <person name="Lutzoni F."/>
            <person name="Magnuson J."/>
            <person name="Mondo S."/>
            <person name="Nolan M."/>
            <person name="Ohm R."/>
            <person name="Pangilinan J."/>
            <person name="Park H.-J."/>
            <person name="Ramirez L."/>
            <person name="Alfaro M."/>
            <person name="Sun H."/>
            <person name="Tritt A."/>
            <person name="Yoshinaga Y."/>
            <person name="Zwiers L.-H."/>
            <person name="Turgeon B."/>
            <person name="Goodwin S."/>
            <person name="Spatafora J."/>
            <person name="Crous P."/>
            <person name="Grigoriev I."/>
        </authorList>
    </citation>
    <scope>NUCLEOTIDE SEQUENCE</scope>
    <source>
        <strain evidence="10">CBS 175.79</strain>
    </source>
</reference>
<accession>A0A6A5XSJ6</accession>